<gene>
    <name evidence="2" type="ORF">GPECTOR_427g294</name>
</gene>
<feature type="region of interest" description="Disordered" evidence="1">
    <location>
        <begin position="1"/>
        <end position="46"/>
    </location>
</feature>
<sequence>MSPRNASDVLLQADQDLQAPATAGRRRLMHEGSAAELAKGAHPNSSDVARKGLAVVAGRDDDLRVSLSVPDEPVAAAADRSSRLSAEDPMPAEDMPPRLPDTAAGDAPAMATVTGDPAVPGAAATAAPPAPAPRPHEVTAAARDPAAIDRAPATSTSTKFVDTAGDCGYGGGPVAAATAQRDLPAAASAAASNLTCLASRTASRGVAGALQTAAAQLTSAFRLVPAAGAPAGDGAAAVHGLLTQTPSGHLAAVPSGDLDLRPHTGRMGSDQRLLAAALASVGSVARVVATRGSAAPSEPGGGNEDEVERALTSAATALESAMEEIAAAATDIARSPAAIPVRQDGPGLAGLGDDKFPGGAAPLADAEDEEEEEGGDERPLDPYADMYPDAQDPSAPGGGGDVPAADFLAGGRIPTGFHLELRATSAAIVPDVEPPSPPITPPAASASTSAEGAVGGVAVGSRYVYDKPYGSASPPAAAGVGGFAGMADWAWDDPELEAPAAPADGSLVPDSAVTDRDAAIIAAADAIPSIVRDAADPATSPPGAAAGAAVTSPTHSAGAASVVSAFQGPHLAPIRTHVSSGGGGDATAASAGEAVPEQPLSPSARMPDMPDNVEELGLAATAEVTAAALAAIAPPSYVTPMPHKLLDILREPSARDLSPSFAHAHLGSYFAGGGL</sequence>
<evidence type="ECO:0000313" key="3">
    <source>
        <dbReference type="Proteomes" id="UP000075714"/>
    </source>
</evidence>
<dbReference type="EMBL" id="LSYV01000424">
    <property type="protein sequence ID" value="KXZ41500.1"/>
    <property type="molecule type" value="Genomic_DNA"/>
</dbReference>
<feature type="compositionally biased region" description="Pro residues" evidence="1">
    <location>
        <begin position="432"/>
        <end position="441"/>
    </location>
</feature>
<feature type="region of interest" description="Disordered" evidence="1">
    <location>
        <begin position="67"/>
        <end position="136"/>
    </location>
</feature>
<organism evidence="2 3">
    <name type="scientific">Gonium pectorale</name>
    <name type="common">Green alga</name>
    <dbReference type="NCBI Taxonomy" id="33097"/>
    <lineage>
        <taxon>Eukaryota</taxon>
        <taxon>Viridiplantae</taxon>
        <taxon>Chlorophyta</taxon>
        <taxon>core chlorophytes</taxon>
        <taxon>Chlorophyceae</taxon>
        <taxon>CS clade</taxon>
        <taxon>Chlamydomonadales</taxon>
        <taxon>Volvocaceae</taxon>
        <taxon>Gonium</taxon>
    </lineage>
</organism>
<dbReference type="Proteomes" id="UP000075714">
    <property type="component" value="Unassembled WGS sequence"/>
</dbReference>
<feature type="region of interest" description="Disordered" evidence="1">
    <location>
        <begin position="574"/>
        <end position="603"/>
    </location>
</feature>
<feature type="region of interest" description="Disordered" evidence="1">
    <location>
        <begin position="432"/>
        <end position="451"/>
    </location>
</feature>
<proteinExistence type="predicted"/>
<feature type="compositionally biased region" description="Low complexity" evidence="1">
    <location>
        <begin position="117"/>
        <end position="127"/>
    </location>
</feature>
<evidence type="ECO:0000256" key="1">
    <source>
        <dbReference type="SAM" id="MobiDB-lite"/>
    </source>
</evidence>
<protein>
    <submittedName>
        <fullName evidence="2">Uncharacterized protein</fullName>
    </submittedName>
</protein>
<feature type="region of interest" description="Disordered" evidence="1">
    <location>
        <begin position="338"/>
        <end position="407"/>
    </location>
</feature>
<feature type="compositionally biased region" description="Acidic residues" evidence="1">
    <location>
        <begin position="365"/>
        <end position="375"/>
    </location>
</feature>
<feature type="compositionally biased region" description="Low complexity" evidence="1">
    <location>
        <begin position="442"/>
        <end position="451"/>
    </location>
</feature>
<keyword evidence="3" id="KW-1185">Reference proteome</keyword>
<dbReference type="AlphaFoldDB" id="A0A150FWT2"/>
<name>A0A150FWT2_GONPE</name>
<comment type="caution">
    <text evidence="2">The sequence shown here is derived from an EMBL/GenBank/DDBJ whole genome shotgun (WGS) entry which is preliminary data.</text>
</comment>
<evidence type="ECO:0000313" key="2">
    <source>
        <dbReference type="EMBL" id="KXZ41500.1"/>
    </source>
</evidence>
<accession>A0A150FWT2</accession>
<reference evidence="3" key="1">
    <citation type="journal article" date="2016" name="Nat. Commun.">
        <title>The Gonium pectorale genome demonstrates co-option of cell cycle regulation during the evolution of multicellularity.</title>
        <authorList>
            <person name="Hanschen E.R."/>
            <person name="Marriage T.N."/>
            <person name="Ferris P.J."/>
            <person name="Hamaji T."/>
            <person name="Toyoda A."/>
            <person name="Fujiyama A."/>
            <person name="Neme R."/>
            <person name="Noguchi H."/>
            <person name="Minakuchi Y."/>
            <person name="Suzuki M."/>
            <person name="Kawai-Toyooka H."/>
            <person name="Smith D.R."/>
            <person name="Sparks H."/>
            <person name="Anderson J."/>
            <person name="Bakaric R."/>
            <person name="Luria V."/>
            <person name="Karger A."/>
            <person name="Kirschner M.W."/>
            <person name="Durand P.M."/>
            <person name="Michod R.E."/>
            <person name="Nozaki H."/>
            <person name="Olson B.J."/>
        </authorList>
    </citation>
    <scope>NUCLEOTIDE SEQUENCE [LARGE SCALE GENOMIC DNA]</scope>
    <source>
        <strain evidence="3">NIES-2863</strain>
    </source>
</reference>